<organism evidence="1 2">
    <name type="scientific">Synaphobranchus kaupii</name>
    <name type="common">Kaup's arrowtooth eel</name>
    <dbReference type="NCBI Taxonomy" id="118154"/>
    <lineage>
        <taxon>Eukaryota</taxon>
        <taxon>Metazoa</taxon>
        <taxon>Chordata</taxon>
        <taxon>Craniata</taxon>
        <taxon>Vertebrata</taxon>
        <taxon>Euteleostomi</taxon>
        <taxon>Actinopterygii</taxon>
        <taxon>Neopterygii</taxon>
        <taxon>Teleostei</taxon>
        <taxon>Anguilliformes</taxon>
        <taxon>Synaphobranchidae</taxon>
        <taxon>Synaphobranchus</taxon>
    </lineage>
</organism>
<dbReference type="AlphaFoldDB" id="A0A9Q1IRY3"/>
<evidence type="ECO:0000313" key="1">
    <source>
        <dbReference type="EMBL" id="KAJ8351175.1"/>
    </source>
</evidence>
<dbReference type="EMBL" id="JAINUF010000008">
    <property type="protein sequence ID" value="KAJ8351175.1"/>
    <property type="molecule type" value="Genomic_DNA"/>
</dbReference>
<sequence length="104" mass="11602">MFASDFAPRSSDCVFMRSLGYGPHGAALQVGSSKSGRPIHNGEATYYHIGGGHENRQHIHTANHTIASKTKWLELICIKMNISYSRQGNNVLRSGVLQMWTMWP</sequence>
<keyword evidence="2" id="KW-1185">Reference proteome</keyword>
<proteinExistence type="predicted"/>
<accession>A0A9Q1IRY3</accession>
<name>A0A9Q1IRY3_SYNKA</name>
<comment type="caution">
    <text evidence="1">The sequence shown here is derived from an EMBL/GenBank/DDBJ whole genome shotgun (WGS) entry which is preliminary data.</text>
</comment>
<protein>
    <submittedName>
        <fullName evidence="1">Uncharacterized protein</fullName>
    </submittedName>
</protein>
<dbReference type="Proteomes" id="UP001152622">
    <property type="component" value="Chromosome 8"/>
</dbReference>
<reference evidence="1" key="1">
    <citation type="journal article" date="2023" name="Science">
        <title>Genome structures resolve the early diversification of teleost fishes.</title>
        <authorList>
            <person name="Parey E."/>
            <person name="Louis A."/>
            <person name="Montfort J."/>
            <person name="Bouchez O."/>
            <person name="Roques C."/>
            <person name="Iampietro C."/>
            <person name="Lluch J."/>
            <person name="Castinel A."/>
            <person name="Donnadieu C."/>
            <person name="Desvignes T."/>
            <person name="Floi Bucao C."/>
            <person name="Jouanno E."/>
            <person name="Wen M."/>
            <person name="Mejri S."/>
            <person name="Dirks R."/>
            <person name="Jansen H."/>
            <person name="Henkel C."/>
            <person name="Chen W.J."/>
            <person name="Zahm M."/>
            <person name="Cabau C."/>
            <person name="Klopp C."/>
            <person name="Thompson A.W."/>
            <person name="Robinson-Rechavi M."/>
            <person name="Braasch I."/>
            <person name="Lecointre G."/>
            <person name="Bobe J."/>
            <person name="Postlethwait J.H."/>
            <person name="Berthelot C."/>
            <person name="Roest Crollius H."/>
            <person name="Guiguen Y."/>
        </authorList>
    </citation>
    <scope>NUCLEOTIDE SEQUENCE</scope>
    <source>
        <strain evidence="1">WJC10195</strain>
    </source>
</reference>
<gene>
    <name evidence="1" type="ORF">SKAU_G00226510</name>
</gene>
<evidence type="ECO:0000313" key="2">
    <source>
        <dbReference type="Proteomes" id="UP001152622"/>
    </source>
</evidence>